<protein>
    <recommendedName>
        <fullName evidence="1">Type II methyltransferase M.TaqI-like domain-containing protein</fullName>
    </recommendedName>
</protein>
<dbReference type="InterPro" id="IPR050210">
    <property type="entry name" value="tRNA_Adenine-N(6)_MTase"/>
</dbReference>
<dbReference type="InterPro" id="IPR029063">
    <property type="entry name" value="SAM-dependent_MTases_sf"/>
</dbReference>
<sequence length="94" mass="10685">SIYGIEIQKDLADMARRSVELNKLQNDITIIQEDFRNLKNIFKNQQFDIVVSNPPYLSPGQGKINPSSSRAIARHEIKGDLEDIIAVSDYLLKI</sequence>
<feature type="domain" description="Type II methyltransferase M.TaqI-like" evidence="1">
    <location>
        <begin position="2"/>
        <end position="61"/>
    </location>
</feature>
<accession>X1RGK0</accession>
<name>X1RGK0_9ZZZZ</name>
<evidence type="ECO:0000313" key="2">
    <source>
        <dbReference type="EMBL" id="GAI66101.1"/>
    </source>
</evidence>
<dbReference type="InterPro" id="IPR002052">
    <property type="entry name" value="DNA_methylase_N6_adenine_CS"/>
</dbReference>
<reference evidence="2" key="1">
    <citation type="journal article" date="2014" name="Front. Microbiol.">
        <title>High frequency of phylogenetically diverse reductive dehalogenase-homologous genes in deep subseafloor sedimentary metagenomes.</title>
        <authorList>
            <person name="Kawai M."/>
            <person name="Futagami T."/>
            <person name="Toyoda A."/>
            <person name="Takaki Y."/>
            <person name="Nishi S."/>
            <person name="Hori S."/>
            <person name="Arai W."/>
            <person name="Tsubouchi T."/>
            <person name="Morono Y."/>
            <person name="Uchiyama I."/>
            <person name="Ito T."/>
            <person name="Fujiyama A."/>
            <person name="Inagaki F."/>
            <person name="Takami H."/>
        </authorList>
    </citation>
    <scope>NUCLEOTIDE SEQUENCE</scope>
    <source>
        <strain evidence="2">Expedition CK06-06</strain>
    </source>
</reference>
<dbReference type="PANTHER" id="PTHR47739">
    <property type="entry name" value="TRNA1(VAL) (ADENINE(37)-N6)-METHYLTRANSFERASE"/>
    <property type="match status" value="1"/>
</dbReference>
<dbReference type="CDD" id="cd02440">
    <property type="entry name" value="AdoMet_MTases"/>
    <property type="match status" value="1"/>
</dbReference>
<dbReference type="GO" id="GO:0003676">
    <property type="term" value="F:nucleic acid binding"/>
    <property type="evidence" value="ECO:0007669"/>
    <property type="project" value="InterPro"/>
</dbReference>
<dbReference type="InterPro" id="IPR011639">
    <property type="entry name" value="MethylTrfase_TaqI-like_dom"/>
</dbReference>
<dbReference type="GO" id="GO:0008168">
    <property type="term" value="F:methyltransferase activity"/>
    <property type="evidence" value="ECO:0007669"/>
    <property type="project" value="InterPro"/>
</dbReference>
<dbReference type="GO" id="GO:0032259">
    <property type="term" value="P:methylation"/>
    <property type="evidence" value="ECO:0007669"/>
    <property type="project" value="InterPro"/>
</dbReference>
<evidence type="ECO:0000259" key="1">
    <source>
        <dbReference type="Pfam" id="PF07669"/>
    </source>
</evidence>
<feature type="non-terminal residue" evidence="2">
    <location>
        <position position="1"/>
    </location>
</feature>
<organism evidence="2">
    <name type="scientific">marine sediment metagenome</name>
    <dbReference type="NCBI Taxonomy" id="412755"/>
    <lineage>
        <taxon>unclassified sequences</taxon>
        <taxon>metagenomes</taxon>
        <taxon>ecological metagenomes</taxon>
    </lineage>
</organism>
<dbReference type="GO" id="GO:0006304">
    <property type="term" value="P:DNA modification"/>
    <property type="evidence" value="ECO:0007669"/>
    <property type="project" value="InterPro"/>
</dbReference>
<proteinExistence type="predicted"/>
<dbReference type="PANTHER" id="PTHR47739:SF1">
    <property type="entry name" value="TRNA1(VAL) (ADENINE(37)-N6)-METHYLTRANSFERASE"/>
    <property type="match status" value="1"/>
</dbReference>
<dbReference type="PROSITE" id="PS00092">
    <property type="entry name" value="N6_MTASE"/>
    <property type="match status" value="1"/>
</dbReference>
<dbReference type="Gene3D" id="3.40.50.150">
    <property type="entry name" value="Vaccinia Virus protein VP39"/>
    <property type="match status" value="1"/>
</dbReference>
<gene>
    <name evidence="2" type="ORF">S12H4_08607</name>
</gene>
<dbReference type="AlphaFoldDB" id="X1RGK0"/>
<dbReference type="SUPFAM" id="SSF53335">
    <property type="entry name" value="S-adenosyl-L-methionine-dependent methyltransferases"/>
    <property type="match status" value="1"/>
</dbReference>
<comment type="caution">
    <text evidence="2">The sequence shown here is derived from an EMBL/GenBank/DDBJ whole genome shotgun (WGS) entry which is preliminary data.</text>
</comment>
<dbReference type="Pfam" id="PF07669">
    <property type="entry name" value="Eco57I"/>
    <property type="match status" value="1"/>
</dbReference>
<dbReference type="EMBL" id="BARW01003348">
    <property type="protein sequence ID" value="GAI66101.1"/>
    <property type="molecule type" value="Genomic_DNA"/>
</dbReference>